<evidence type="ECO:0008006" key="3">
    <source>
        <dbReference type="Google" id="ProtNLM"/>
    </source>
</evidence>
<dbReference type="Proteomes" id="UP000199433">
    <property type="component" value="Unassembled WGS sequence"/>
</dbReference>
<dbReference type="SUPFAM" id="SSF89095">
    <property type="entry name" value="GatB/YqeY motif"/>
    <property type="match status" value="1"/>
</dbReference>
<dbReference type="AlphaFoldDB" id="A0A1G8V1M6"/>
<dbReference type="Gene3D" id="1.10.1510.10">
    <property type="entry name" value="Uncharacterised protein YqeY/AIM41 PF09424, N-terminal domain"/>
    <property type="match status" value="1"/>
</dbReference>
<dbReference type="InterPro" id="IPR003789">
    <property type="entry name" value="Asn/Gln_tRNA_amidoTrase-B-like"/>
</dbReference>
<evidence type="ECO:0000313" key="2">
    <source>
        <dbReference type="Proteomes" id="UP000199433"/>
    </source>
</evidence>
<keyword evidence="2" id="KW-1185">Reference proteome</keyword>
<dbReference type="PANTHER" id="PTHR28055:SF1">
    <property type="entry name" value="ALTERED INHERITANCE OF MITOCHONDRIA PROTEIN 41, MITOCHONDRIAL"/>
    <property type="match status" value="1"/>
</dbReference>
<proteinExistence type="predicted"/>
<name>A0A1G8V1M6_9LACT</name>
<protein>
    <recommendedName>
        <fullName evidence="3">GatB/YqeY domain-containing protein</fullName>
    </recommendedName>
</protein>
<dbReference type="GO" id="GO:0016884">
    <property type="term" value="F:carbon-nitrogen ligase activity, with glutamine as amido-N-donor"/>
    <property type="evidence" value="ECO:0007669"/>
    <property type="project" value="InterPro"/>
</dbReference>
<evidence type="ECO:0000313" key="1">
    <source>
        <dbReference type="EMBL" id="SDJ59988.1"/>
    </source>
</evidence>
<sequence>MARLDELNQEMKIAMKAKDKEKLSTIRMLKSALQTEQINKGEELTEEDELTVLSREKKQRVESLNEFKAAGRDDLVLKLEREIEIVDDYLPAQLSEEEVREIVQDTVKQTGASSMKDMGKVMGALMPKVKGKADGNLVSSIVKEELNKQ</sequence>
<dbReference type="InterPro" id="IPR023168">
    <property type="entry name" value="GatB_Yqey_C_2"/>
</dbReference>
<dbReference type="Gene3D" id="1.10.10.410">
    <property type="match status" value="1"/>
</dbReference>
<dbReference type="PANTHER" id="PTHR28055">
    <property type="entry name" value="ALTERED INHERITANCE OF MITOCHONDRIA PROTEIN 41, MITOCHONDRIAL"/>
    <property type="match status" value="1"/>
</dbReference>
<dbReference type="Pfam" id="PF09424">
    <property type="entry name" value="YqeY"/>
    <property type="match status" value="1"/>
</dbReference>
<accession>A0A1G8V1M6</accession>
<dbReference type="OrthoDB" id="9794041at2"/>
<organism evidence="1 2">
    <name type="scientific">Alkalibacterium thalassium</name>
    <dbReference type="NCBI Taxonomy" id="426701"/>
    <lineage>
        <taxon>Bacteria</taxon>
        <taxon>Bacillati</taxon>
        <taxon>Bacillota</taxon>
        <taxon>Bacilli</taxon>
        <taxon>Lactobacillales</taxon>
        <taxon>Carnobacteriaceae</taxon>
        <taxon>Alkalibacterium</taxon>
    </lineage>
</organism>
<dbReference type="STRING" id="426701.SAMN04488098_100122"/>
<dbReference type="EMBL" id="FNFK01000001">
    <property type="protein sequence ID" value="SDJ59988.1"/>
    <property type="molecule type" value="Genomic_DNA"/>
</dbReference>
<gene>
    <name evidence="1" type="ORF">SAMN04488098_100122</name>
</gene>
<dbReference type="InterPro" id="IPR019004">
    <property type="entry name" value="YqeY/Aim41"/>
</dbReference>
<reference evidence="2" key="1">
    <citation type="submission" date="2016-10" db="EMBL/GenBank/DDBJ databases">
        <authorList>
            <person name="Varghese N."/>
            <person name="Submissions S."/>
        </authorList>
    </citation>
    <scope>NUCLEOTIDE SEQUENCE [LARGE SCALE GENOMIC DNA]</scope>
    <source>
        <strain evidence="2">DSM 19181</strain>
    </source>
</reference>
<dbReference type="RefSeq" id="WP_091263962.1">
    <property type="nucleotide sequence ID" value="NZ_FNFK01000001.1"/>
</dbReference>
<dbReference type="InterPro" id="IPR042184">
    <property type="entry name" value="YqeY/Aim41_N"/>
</dbReference>